<keyword evidence="2" id="KW-1133">Transmembrane helix</keyword>
<keyword evidence="3" id="KW-0732">Signal</keyword>
<dbReference type="SMART" id="SM00028">
    <property type="entry name" value="TPR"/>
    <property type="match status" value="2"/>
</dbReference>
<dbReference type="SUPFAM" id="SSF48452">
    <property type="entry name" value="TPR-like"/>
    <property type="match status" value="1"/>
</dbReference>
<feature type="chain" id="PRO_5018123228" evidence="3">
    <location>
        <begin position="17"/>
        <end position="287"/>
    </location>
</feature>
<accession>A0A3N1PIG5</accession>
<dbReference type="NCBIfam" id="NF047558">
    <property type="entry name" value="TPR_END_plus"/>
    <property type="match status" value="1"/>
</dbReference>
<dbReference type="STRING" id="584787.GCA_001247655_01136"/>
<sequence length="287" mass="32231">MRIAVLALLFSLPLFAAEPLADNADKKAADPAPKRTELPPLMERYLLDELKTLRTDMLEYKAQVAKEMAQRDVSLSERALTYSTNTVSYFFYLIAGGASVLALVGWQSLREIKANTKQFANDEINRLTQQYEKRLKTLEQELRRKTSAIADQHKEIERLGDIHSLWLKASQEPSPQNKIEIYDEILSLRPGDLDALTHKADAAMMMSERRWALSICNKVLAVDNNNAHALYQRACALAGLGQKERALSDLGRAINLSDALRQSAREEEDFEALSDSSEFQAMVAGSD</sequence>
<organism evidence="4 5">
    <name type="scientific">Gallaecimonas pentaromativorans</name>
    <dbReference type="NCBI Taxonomy" id="584787"/>
    <lineage>
        <taxon>Bacteria</taxon>
        <taxon>Pseudomonadati</taxon>
        <taxon>Pseudomonadota</taxon>
        <taxon>Gammaproteobacteria</taxon>
        <taxon>Enterobacterales</taxon>
        <taxon>Gallaecimonadaceae</taxon>
        <taxon>Gallaecimonas</taxon>
    </lineage>
</organism>
<comment type="caution">
    <text evidence="4">The sequence shown here is derived from an EMBL/GenBank/DDBJ whole genome shotgun (WGS) entry which is preliminary data.</text>
</comment>
<evidence type="ECO:0000256" key="1">
    <source>
        <dbReference type="SAM" id="Coils"/>
    </source>
</evidence>
<keyword evidence="5" id="KW-1185">Reference proteome</keyword>
<reference evidence="4 5" key="1">
    <citation type="submission" date="2018-11" db="EMBL/GenBank/DDBJ databases">
        <title>Genomic Encyclopedia of Type Strains, Phase IV (KMG-IV): sequencing the most valuable type-strain genomes for metagenomic binning, comparative biology and taxonomic classification.</title>
        <authorList>
            <person name="Goeker M."/>
        </authorList>
    </citation>
    <scope>NUCLEOTIDE SEQUENCE [LARGE SCALE GENOMIC DNA]</scope>
    <source>
        <strain evidence="4 5">DSM 21945</strain>
    </source>
</reference>
<dbReference type="Proteomes" id="UP000268033">
    <property type="component" value="Unassembled WGS sequence"/>
</dbReference>
<keyword evidence="2" id="KW-0472">Membrane</keyword>
<dbReference type="AlphaFoldDB" id="A0A3N1PIG5"/>
<dbReference type="EMBL" id="RJUL01000004">
    <property type="protein sequence ID" value="ROQ27618.1"/>
    <property type="molecule type" value="Genomic_DNA"/>
</dbReference>
<dbReference type="InterPro" id="IPR011990">
    <property type="entry name" value="TPR-like_helical_dom_sf"/>
</dbReference>
<dbReference type="RefSeq" id="WP_050660036.1">
    <property type="nucleotide sequence ID" value="NZ_JBLXAC010000004.1"/>
</dbReference>
<keyword evidence="2" id="KW-0812">Transmembrane</keyword>
<evidence type="ECO:0000256" key="3">
    <source>
        <dbReference type="SAM" id="SignalP"/>
    </source>
</evidence>
<dbReference type="Gene3D" id="1.25.40.10">
    <property type="entry name" value="Tetratricopeptide repeat domain"/>
    <property type="match status" value="1"/>
</dbReference>
<keyword evidence="1" id="KW-0175">Coiled coil</keyword>
<feature type="signal peptide" evidence="3">
    <location>
        <begin position="1"/>
        <end position="16"/>
    </location>
</feature>
<feature type="transmembrane region" description="Helical" evidence="2">
    <location>
        <begin position="89"/>
        <end position="109"/>
    </location>
</feature>
<gene>
    <name evidence="4" type="ORF">EDC28_104271</name>
</gene>
<dbReference type="InterPro" id="IPR019734">
    <property type="entry name" value="TPR_rpt"/>
</dbReference>
<dbReference type="OrthoDB" id="9792573at2"/>
<feature type="coiled-coil region" evidence="1">
    <location>
        <begin position="121"/>
        <end position="155"/>
    </location>
</feature>
<protein>
    <submittedName>
        <fullName evidence="4">Uncharacterized protein</fullName>
    </submittedName>
</protein>
<name>A0A3N1PIG5_9GAMM</name>
<proteinExistence type="predicted"/>
<evidence type="ECO:0000313" key="4">
    <source>
        <dbReference type="EMBL" id="ROQ27618.1"/>
    </source>
</evidence>
<evidence type="ECO:0000313" key="5">
    <source>
        <dbReference type="Proteomes" id="UP000268033"/>
    </source>
</evidence>
<evidence type="ECO:0000256" key="2">
    <source>
        <dbReference type="SAM" id="Phobius"/>
    </source>
</evidence>